<dbReference type="InterPro" id="IPR056125">
    <property type="entry name" value="DUF7708"/>
</dbReference>
<dbReference type="InterPro" id="IPR036770">
    <property type="entry name" value="Ankyrin_rpt-contain_sf"/>
</dbReference>
<dbReference type="PROSITE" id="PS50837">
    <property type="entry name" value="NACHT"/>
    <property type="match status" value="1"/>
</dbReference>
<reference evidence="4 5" key="1">
    <citation type="journal article" date="2018" name="PLoS Pathog.">
        <title>Evolution of structural diversity of trichothecenes, a family of toxins produced by plant pathogenic and entomopathogenic fungi.</title>
        <authorList>
            <person name="Proctor R.H."/>
            <person name="McCormick S.P."/>
            <person name="Kim H.S."/>
            <person name="Cardoza R.E."/>
            <person name="Stanley A.M."/>
            <person name="Lindo L."/>
            <person name="Kelly A."/>
            <person name="Brown D.W."/>
            <person name="Lee T."/>
            <person name="Vaughan M.M."/>
            <person name="Alexander N.J."/>
            <person name="Busman M."/>
            <person name="Gutierrez S."/>
        </authorList>
    </citation>
    <scope>NUCLEOTIDE SEQUENCE [LARGE SCALE GENOMIC DNA]</scope>
    <source>
        <strain evidence="4 5">NRRL 3299</strain>
    </source>
</reference>
<dbReference type="InterPro" id="IPR007111">
    <property type="entry name" value="NACHT_NTPase"/>
</dbReference>
<dbReference type="SUPFAM" id="SSF48403">
    <property type="entry name" value="Ankyrin repeat"/>
    <property type="match status" value="1"/>
</dbReference>
<dbReference type="SUPFAM" id="SSF52540">
    <property type="entry name" value="P-loop containing nucleoside triphosphate hydrolases"/>
    <property type="match status" value="1"/>
</dbReference>
<dbReference type="Gene3D" id="3.30.160.60">
    <property type="entry name" value="Classic Zinc Finger"/>
    <property type="match status" value="1"/>
</dbReference>
<evidence type="ECO:0000313" key="4">
    <source>
        <dbReference type="EMBL" id="RGP67320.1"/>
    </source>
</evidence>
<dbReference type="InterPro" id="IPR002110">
    <property type="entry name" value="Ankyrin_rpt"/>
</dbReference>
<organism evidence="4 5">
    <name type="scientific">Fusarium sporotrichioides</name>
    <dbReference type="NCBI Taxonomy" id="5514"/>
    <lineage>
        <taxon>Eukaryota</taxon>
        <taxon>Fungi</taxon>
        <taxon>Dikarya</taxon>
        <taxon>Ascomycota</taxon>
        <taxon>Pezizomycotina</taxon>
        <taxon>Sordariomycetes</taxon>
        <taxon>Hypocreomycetidae</taxon>
        <taxon>Hypocreales</taxon>
        <taxon>Nectriaceae</taxon>
        <taxon>Fusarium</taxon>
    </lineage>
</organism>
<comment type="caution">
    <text evidence="4">The sequence shown here is derived from an EMBL/GenBank/DDBJ whole genome shotgun (WGS) entry which is preliminary data.</text>
</comment>
<proteinExistence type="predicted"/>
<dbReference type="EMBL" id="PXOF01000083">
    <property type="protein sequence ID" value="RGP67320.1"/>
    <property type="molecule type" value="Genomic_DNA"/>
</dbReference>
<dbReference type="Pfam" id="PF24883">
    <property type="entry name" value="NPHP3_N"/>
    <property type="match status" value="1"/>
</dbReference>
<protein>
    <submittedName>
        <fullName evidence="4">Vegetative incompatibility het-e-1</fullName>
    </submittedName>
</protein>
<dbReference type="PROSITE" id="PS50088">
    <property type="entry name" value="ANK_REPEAT"/>
    <property type="match status" value="1"/>
</dbReference>
<keyword evidence="1" id="KW-0677">Repeat</keyword>
<dbReference type="Proteomes" id="UP000266152">
    <property type="component" value="Unassembled WGS sequence"/>
</dbReference>
<dbReference type="PANTHER" id="PTHR10039">
    <property type="entry name" value="AMELOGENIN"/>
    <property type="match status" value="1"/>
</dbReference>
<evidence type="ECO:0000256" key="1">
    <source>
        <dbReference type="ARBA" id="ARBA00022737"/>
    </source>
</evidence>
<feature type="domain" description="NACHT" evidence="3">
    <location>
        <begin position="292"/>
        <end position="445"/>
    </location>
</feature>
<keyword evidence="2" id="KW-0040">ANK repeat</keyword>
<evidence type="ECO:0000259" key="3">
    <source>
        <dbReference type="PROSITE" id="PS50837"/>
    </source>
</evidence>
<dbReference type="InterPro" id="IPR054471">
    <property type="entry name" value="GPIID_WHD"/>
</dbReference>
<dbReference type="InterPro" id="IPR027417">
    <property type="entry name" value="P-loop_NTPase"/>
</dbReference>
<dbReference type="InterPro" id="IPR056884">
    <property type="entry name" value="NPHP3-like_N"/>
</dbReference>
<sequence length="1381" mass="158595">MASPQGLKLERSMDQFRRELTDDQKKEISGANRKAITHEIEKLQAKVGSQGGLCKLSRMYRFLDTMEEVEKLVSIFLNVSEVVAFIWGPIKLVLMVAATWTKSVKNIIDVYEEIAVALDNLAVFHNLIRDNEQLKRMLEDYFSDILRFHRSILAVFSKPDWKRMYLFVWKEFRRNVEPIIESLKRKQAMLSDDKLQQHAILKILQDSDSYAKDHFEQMHSGLDDVLTLERLRSQEQESEKIKSCLERKLNVSLSQVSSQLELPDTVIETSGTWILSHPRFQSWKSSVSPQECVLFLNGCPGAGKSTLAKTIIRYLNDVQFHQFSPQRSVFYFFFKHNDANRRSTRSMLCHIITQIINVDQTMMRFIYDKSSSMDYLDLSFLKSLASDCLLSRRDVIIILDGLDEAKDDEPENALKWCLYELLRTAPLRGCHVRLLICGQEDGRIEPLLCSYPQIRLHTVDPHKKDIEEYCTDRASVIGTRFRLTSDDVKELIIEVSEASKVTVSGMFLYAKVVLANLASMGSRKEYKAELDGNEFPRDMDEAYERIIQRIIYAADPSARTSAKKILGWLVCSERPLRWREIQSRFCIDVERGLCDPDDLRIDSCKQLCSSLVDATDCEMFPKVESEQTITMIHETASKYLVHTNTIDLMQEHIAMSLFCCRYLCSRPFLSVGTDDFQEVIQSGYFGFMDYAAALYQSHITKAKLSRTDSASCLNINTAKDALCDLERAYHGALSNKLAEIHTTVSHSQATSQSLFQAIQDKVLNIRMAIDIHRDKLSQSTGFKELEGEKRYKCPRLHCLKFSIGYLSEVLLQQHLANHERPFRCKYESCFAYVVGYKSQGDLQRHIRNFHNEESRAKTTFPKARETRENDLIHACRSGDLRQVELFHQLGSDLQGSSLQNQPLMVAFMAGHGHICKYLLDNGVNPFQAEQESPIIRAISVKSFDMLELFLFGYRELTSSSNVHNLERCIYRVFASYRLGIDILIRLSAMKRAEGDARIIESLLATQTALVFYDRLRSPGNKGIRERKIRMFRLKEKARSRANTSTAFLELEDWRQNHTSFAIDPRVFNHSYDATPVHTEFRHMFPKLYVQNEFLPNRNYQEYRICQQFINENKLFLHTALLRNHYPLATFLMDIDNDSVMQTEDKAGNSLIHSFVQGSCEAACDGCVQMVKRLVKLDSKGLAYIPNNNGHLPLHIALGRKISPPVLRVILELPKDINHKDSRGSSPIHYAHSEESMNILLQRKAVDVFSRNKDGETCFVRFCHADMAFDEGIVRLLLAADIRLAWTADESTHRFTPLHHSMHALRRGQKNFGSYGSHRAAKFLLNLPEVEQVLLAEMTSPVTNCAEVRRFAAEESLEHALEIMDKIGFGRPTAPETDGYDS</sequence>
<evidence type="ECO:0000256" key="2">
    <source>
        <dbReference type="PROSITE-ProRule" id="PRU00023"/>
    </source>
</evidence>
<dbReference type="STRING" id="5514.A0A395S4N2"/>
<dbReference type="Pfam" id="PF24809">
    <property type="entry name" value="DUF7708"/>
    <property type="match status" value="1"/>
</dbReference>
<gene>
    <name evidence="4" type="ORF">FSPOR_6080</name>
</gene>
<dbReference type="SMART" id="SM00248">
    <property type="entry name" value="ANK"/>
    <property type="match status" value="7"/>
</dbReference>
<dbReference type="Pfam" id="PF22939">
    <property type="entry name" value="WHD_GPIID"/>
    <property type="match status" value="1"/>
</dbReference>
<feature type="repeat" description="ANK" evidence="2">
    <location>
        <begin position="1188"/>
        <end position="1221"/>
    </location>
</feature>
<keyword evidence="5" id="KW-1185">Reference proteome</keyword>
<evidence type="ECO:0000313" key="5">
    <source>
        <dbReference type="Proteomes" id="UP000266152"/>
    </source>
</evidence>
<dbReference type="Gene3D" id="3.40.50.300">
    <property type="entry name" value="P-loop containing nucleotide triphosphate hydrolases"/>
    <property type="match status" value="1"/>
</dbReference>
<dbReference type="PANTHER" id="PTHR10039:SF14">
    <property type="entry name" value="NACHT DOMAIN-CONTAINING PROTEIN"/>
    <property type="match status" value="1"/>
</dbReference>
<name>A0A395S4N2_FUSSP</name>
<accession>A0A395S4N2</accession>
<dbReference type="Gene3D" id="1.25.40.20">
    <property type="entry name" value="Ankyrin repeat-containing domain"/>
    <property type="match status" value="2"/>
</dbReference>
<dbReference type="Pfam" id="PF12796">
    <property type="entry name" value="Ank_2"/>
    <property type="match status" value="1"/>
</dbReference>